<dbReference type="Pfam" id="PF00361">
    <property type="entry name" value="Proton_antipo_M"/>
    <property type="match status" value="1"/>
</dbReference>
<dbReference type="InterPro" id="IPR001750">
    <property type="entry name" value="ND/Mrp_TM"/>
</dbReference>
<dbReference type="GO" id="GO:0048039">
    <property type="term" value="F:ubiquinone binding"/>
    <property type="evidence" value="ECO:0007669"/>
    <property type="project" value="TreeGrafter"/>
</dbReference>
<feature type="transmembrane region" description="Helical" evidence="17">
    <location>
        <begin position="21"/>
        <end position="42"/>
    </location>
</feature>
<evidence type="ECO:0000256" key="2">
    <source>
        <dbReference type="ARBA" id="ARBA00004225"/>
    </source>
</evidence>
<evidence type="ECO:0000256" key="1">
    <source>
        <dbReference type="ARBA" id="ARBA00003257"/>
    </source>
</evidence>
<evidence type="ECO:0000256" key="17">
    <source>
        <dbReference type="RuleBase" id="RU003297"/>
    </source>
</evidence>
<feature type="transmembrane region" description="Helical" evidence="17">
    <location>
        <begin position="373"/>
        <end position="397"/>
    </location>
</feature>
<dbReference type="GO" id="GO:0031966">
    <property type="term" value="C:mitochondrial membrane"/>
    <property type="evidence" value="ECO:0007669"/>
    <property type="project" value="UniProtKB-SubCell"/>
</dbReference>
<keyword evidence="13 17" id="KW-0830">Ubiquinone</keyword>
<keyword evidence="15 17" id="KW-0472">Membrane</keyword>
<dbReference type="EC" id="7.1.1.2" evidence="4 17"/>
<evidence type="ECO:0000256" key="6">
    <source>
        <dbReference type="ARBA" id="ARBA00022448"/>
    </source>
</evidence>
<proteinExistence type="inferred from homology"/>
<dbReference type="PRINTS" id="PR01437">
    <property type="entry name" value="NUOXDRDTASE4"/>
</dbReference>
<keyword evidence="9" id="KW-1278">Translocase</keyword>
<feature type="transmembrane region" description="Helical" evidence="17">
    <location>
        <begin position="182"/>
        <end position="204"/>
    </location>
</feature>
<feature type="domain" description="NADH:ubiquinone oxidoreductase chain 4 N-terminal" evidence="19">
    <location>
        <begin position="1"/>
        <end position="103"/>
    </location>
</feature>
<keyword evidence="8 17" id="KW-0812">Transmembrane</keyword>
<comment type="function">
    <text evidence="1">Core subunit of the mitochondrial membrane respiratory chain NADH dehydrogenase (Complex I) that is believed to belong to the minimal assembly required for catalysis. Complex I functions in the transfer of electrons from NADH to the respiratory chain. The immediate electron acceptor for the enzyme is believed to be ubiquinone.</text>
</comment>
<dbReference type="EMBL" id="MN199029">
    <property type="protein sequence ID" value="QNT26371.1"/>
    <property type="molecule type" value="Genomic_DNA"/>
</dbReference>
<gene>
    <name evidence="20" type="primary">ND4</name>
</gene>
<organism evidence="20">
    <name type="scientific">Subclytia rotundiventris</name>
    <dbReference type="NCBI Taxonomy" id="1918306"/>
    <lineage>
        <taxon>Eukaryota</taxon>
        <taxon>Metazoa</taxon>
        <taxon>Ecdysozoa</taxon>
        <taxon>Arthropoda</taxon>
        <taxon>Hexapoda</taxon>
        <taxon>Insecta</taxon>
        <taxon>Pterygota</taxon>
        <taxon>Neoptera</taxon>
        <taxon>Endopterygota</taxon>
        <taxon>Diptera</taxon>
        <taxon>Brachycera</taxon>
        <taxon>Muscomorpha</taxon>
        <taxon>Oestroidea</taxon>
        <taxon>Tachinidae</taxon>
        <taxon>Phasiinae</taxon>
        <taxon>Phasiini</taxon>
        <taxon>Subclytia</taxon>
    </lineage>
</organism>
<evidence type="ECO:0000256" key="10">
    <source>
        <dbReference type="ARBA" id="ARBA00022982"/>
    </source>
</evidence>
<feature type="transmembrane region" description="Helical" evidence="17">
    <location>
        <begin position="247"/>
        <end position="265"/>
    </location>
</feature>
<dbReference type="Pfam" id="PF01059">
    <property type="entry name" value="Oxidored_q5_N"/>
    <property type="match status" value="1"/>
</dbReference>
<reference evidence="20" key="1">
    <citation type="journal article" date="2019" name="Mitochondrial DNA Part B Resour">
        <title>First report of mitogenome of Subclytia rotundiventris (Diptera, Tachinidae) yielded by next-generation sequencing.</title>
        <authorList>
            <person name="Pei W."/>
            <person name="Yan L."/>
            <person name="Yang N."/>
            <person name="Zhang C."/>
            <person name="Zheng C."/>
            <person name="Yang J."/>
            <person name="Zhang D."/>
        </authorList>
    </citation>
    <scope>NUCLEOTIDE SEQUENCE</scope>
</reference>
<evidence type="ECO:0000256" key="7">
    <source>
        <dbReference type="ARBA" id="ARBA00022660"/>
    </source>
</evidence>
<feature type="transmembrane region" description="Helical" evidence="17">
    <location>
        <begin position="110"/>
        <end position="132"/>
    </location>
</feature>
<evidence type="ECO:0000256" key="11">
    <source>
        <dbReference type="ARBA" id="ARBA00022989"/>
    </source>
</evidence>
<comment type="subcellular location">
    <subcellularLocation>
        <location evidence="2 17">Mitochondrion membrane</location>
        <topology evidence="2 17">Multi-pass membrane protein</topology>
    </subcellularLocation>
</comment>
<keyword evidence="11 17" id="KW-1133">Transmembrane helix</keyword>
<sequence>MLKIIISILFLFPLCLMYNSYWMVQNFLFMLSFMFILMNMYSNYFMSISYLFGCDMISYGLILLSLWIISLMLMASESIYKLNNYVNLFLINIIMLLILLVLTFSSMNLFMFYMFFESSLIPTLFLILGWGYQPERLQAGIYLLFYTLFVSLPMLIGIFYLYKVTGTMNFYLLNNYMFNYEFLYFSLIMSFLVKMPMFLVHIWLPKAHVEAPVSGSMILAGIMLKLGGYGLLRIFCFIQSMGLKFNFIWISISLVGGLLVSLICLRQTDLKALIAYSSVAHMGIVLSGLMTMNYMGICGSYTLMIGHGLCSSGLFCLANISYERLGSRSLLINKGLLNFMPSMSLWWFLLSSVNMAAPPSLNLLGEISLINSIISWSWISMLMLSLLSFFSAAYTLYLYAYSQHGKIFSGGYSFSGGLIREFLLLFLHWFPLNLLILKSEMCMLWL</sequence>
<dbReference type="SMR" id="A0A7H1KGL2"/>
<feature type="transmembrane region" description="Helical" evidence="17">
    <location>
        <begin position="216"/>
        <end position="241"/>
    </location>
</feature>
<accession>A0A7H1KGL2</accession>
<name>A0A7H1KGL2_9MUSC</name>
<dbReference type="AlphaFoldDB" id="A0A7H1KGL2"/>
<feature type="transmembrane region" description="Helical" evidence="17">
    <location>
        <begin position="48"/>
        <end position="73"/>
    </location>
</feature>
<keyword evidence="6 17" id="KW-0813">Transport</keyword>
<keyword evidence="7 17" id="KW-0679">Respiratory chain</keyword>
<dbReference type="InterPro" id="IPR000260">
    <property type="entry name" value="NADH4_N"/>
</dbReference>
<evidence type="ECO:0000256" key="13">
    <source>
        <dbReference type="ARBA" id="ARBA00023075"/>
    </source>
</evidence>
<evidence type="ECO:0000256" key="8">
    <source>
        <dbReference type="ARBA" id="ARBA00022692"/>
    </source>
</evidence>
<feature type="domain" description="NADH:quinone oxidoreductase/Mrp antiporter transmembrane" evidence="18">
    <location>
        <begin position="106"/>
        <end position="390"/>
    </location>
</feature>
<evidence type="ECO:0000256" key="3">
    <source>
        <dbReference type="ARBA" id="ARBA00009025"/>
    </source>
</evidence>
<geneLocation type="mitochondrion" evidence="20"/>
<feature type="transmembrane region" description="Helical" evidence="17">
    <location>
        <begin position="301"/>
        <end position="322"/>
    </location>
</feature>
<evidence type="ECO:0000256" key="4">
    <source>
        <dbReference type="ARBA" id="ARBA00012944"/>
    </source>
</evidence>
<feature type="transmembrane region" description="Helical" evidence="17">
    <location>
        <begin position="343"/>
        <end position="361"/>
    </location>
</feature>
<evidence type="ECO:0000259" key="18">
    <source>
        <dbReference type="Pfam" id="PF00361"/>
    </source>
</evidence>
<protein>
    <recommendedName>
        <fullName evidence="5 17">NADH-ubiquinone oxidoreductase chain 4</fullName>
        <ecNumber evidence="4 17">7.1.1.2</ecNumber>
    </recommendedName>
</protein>
<keyword evidence="10 17" id="KW-0249">Electron transport</keyword>
<evidence type="ECO:0000256" key="14">
    <source>
        <dbReference type="ARBA" id="ARBA00023128"/>
    </source>
</evidence>
<evidence type="ECO:0000256" key="12">
    <source>
        <dbReference type="ARBA" id="ARBA00023027"/>
    </source>
</evidence>
<comment type="catalytic activity">
    <reaction evidence="16 17">
        <text>a ubiquinone + NADH + 5 H(+)(in) = a ubiquinol + NAD(+) + 4 H(+)(out)</text>
        <dbReference type="Rhea" id="RHEA:29091"/>
        <dbReference type="Rhea" id="RHEA-COMP:9565"/>
        <dbReference type="Rhea" id="RHEA-COMP:9566"/>
        <dbReference type="ChEBI" id="CHEBI:15378"/>
        <dbReference type="ChEBI" id="CHEBI:16389"/>
        <dbReference type="ChEBI" id="CHEBI:17976"/>
        <dbReference type="ChEBI" id="CHEBI:57540"/>
        <dbReference type="ChEBI" id="CHEBI:57945"/>
        <dbReference type="EC" id="7.1.1.2"/>
    </reaction>
</comment>
<dbReference type="GO" id="GO:0008137">
    <property type="term" value="F:NADH dehydrogenase (ubiquinone) activity"/>
    <property type="evidence" value="ECO:0007669"/>
    <property type="project" value="UniProtKB-UniRule"/>
</dbReference>
<dbReference type="RefSeq" id="YP_009937135.1">
    <property type="nucleotide sequence ID" value="NC_050880.1"/>
</dbReference>
<keyword evidence="12 17" id="KW-0520">NAD</keyword>
<dbReference type="GeneID" id="59434611"/>
<comment type="function">
    <text evidence="17">Core subunit of the mitochondrial membrane respiratory chain NADH dehydrogenase (Complex I) which catalyzes electron transfer from NADH through the respiratory chain, using ubiquinone as an electron acceptor. Essential for the catalytic activity and assembly of complex I.</text>
</comment>
<dbReference type="InterPro" id="IPR003918">
    <property type="entry name" value="NADH_UbQ_OxRdtase"/>
</dbReference>
<dbReference type="GO" id="GO:0003954">
    <property type="term" value="F:NADH dehydrogenase activity"/>
    <property type="evidence" value="ECO:0007669"/>
    <property type="project" value="TreeGrafter"/>
</dbReference>
<dbReference type="CTD" id="4538"/>
<evidence type="ECO:0000313" key="20">
    <source>
        <dbReference type="EMBL" id="QNT26371.1"/>
    </source>
</evidence>
<dbReference type="PANTHER" id="PTHR43507:SF20">
    <property type="entry name" value="NADH-UBIQUINONE OXIDOREDUCTASE CHAIN 4"/>
    <property type="match status" value="1"/>
</dbReference>
<dbReference type="PANTHER" id="PTHR43507">
    <property type="entry name" value="NADH-UBIQUINONE OXIDOREDUCTASE CHAIN 4"/>
    <property type="match status" value="1"/>
</dbReference>
<evidence type="ECO:0000256" key="16">
    <source>
        <dbReference type="ARBA" id="ARBA00049551"/>
    </source>
</evidence>
<feature type="transmembrane region" description="Helical" evidence="17">
    <location>
        <begin position="85"/>
        <end position="104"/>
    </location>
</feature>
<evidence type="ECO:0000256" key="9">
    <source>
        <dbReference type="ARBA" id="ARBA00022967"/>
    </source>
</evidence>
<keyword evidence="14 17" id="KW-0496">Mitochondrion</keyword>
<dbReference type="GO" id="GO:0015990">
    <property type="term" value="P:electron transport coupled proton transport"/>
    <property type="evidence" value="ECO:0007669"/>
    <property type="project" value="TreeGrafter"/>
</dbReference>
<dbReference type="GO" id="GO:0042773">
    <property type="term" value="P:ATP synthesis coupled electron transport"/>
    <property type="evidence" value="ECO:0007669"/>
    <property type="project" value="InterPro"/>
</dbReference>
<evidence type="ECO:0000259" key="19">
    <source>
        <dbReference type="Pfam" id="PF01059"/>
    </source>
</evidence>
<feature type="transmembrane region" description="Helical" evidence="17">
    <location>
        <begin position="418"/>
        <end position="437"/>
    </location>
</feature>
<evidence type="ECO:0000256" key="5">
    <source>
        <dbReference type="ARBA" id="ARBA00021006"/>
    </source>
</evidence>
<feature type="transmembrane region" description="Helical" evidence="17">
    <location>
        <begin position="272"/>
        <end position="295"/>
    </location>
</feature>
<evidence type="ECO:0000256" key="15">
    <source>
        <dbReference type="ARBA" id="ARBA00023136"/>
    </source>
</evidence>
<feature type="transmembrane region" description="Helical" evidence="17">
    <location>
        <begin position="139"/>
        <end position="162"/>
    </location>
</feature>
<comment type="similarity">
    <text evidence="3 17">Belongs to the complex I subunit 4 family.</text>
</comment>